<dbReference type="AlphaFoldDB" id="A0AA88DP45"/>
<evidence type="ECO:0000313" key="4">
    <source>
        <dbReference type="Proteomes" id="UP001187192"/>
    </source>
</evidence>
<accession>A0AA88DP45</accession>
<evidence type="ECO:0000313" key="3">
    <source>
        <dbReference type="EMBL" id="GMN58720.1"/>
    </source>
</evidence>
<sequence>MIFTKLLYRIILTKKLCGNDRQKWFTITPPSARMIGKVSLRIFENTGKYAERHENWLDMRVKPDGSFKNEACKNVADIIDDFSEQQTQGSFESVGTEDILTKALGNPEHRGRIRGQSKFVKRSQYFNVAGSYHENPEVLDMKLKLAALEKTVQELCAKHGINRETMAEEQTGPTVDQHNSFKASCTLNEKGVEASDPKTMPNASKECHLFLPDLINGGDVLVATGRAYMECVPTDTIHGIPLGEENVRVTITVPKLKGALLPIPTHDATSIEEAVSGFVAWPKKLVIVQTGLSQASKCPSHAPDREAEGSKRTKKRAGRKKIRSQPEVQQQPAQEEMPSFDFNDIPFDLKVLAYYVQSSMRDVIDPWEDLVLYFNPLGNEPGDDFKDLIMTALNDWKVSVGRGVRQRRNCQTLIDTARCPIHEGYVECGYFVLAFMREITLTVD</sequence>
<feature type="region of interest" description="Disordered" evidence="1">
    <location>
        <begin position="295"/>
        <end position="339"/>
    </location>
</feature>
<organism evidence="3 4">
    <name type="scientific">Ficus carica</name>
    <name type="common">Common fig</name>
    <dbReference type="NCBI Taxonomy" id="3494"/>
    <lineage>
        <taxon>Eukaryota</taxon>
        <taxon>Viridiplantae</taxon>
        <taxon>Streptophyta</taxon>
        <taxon>Embryophyta</taxon>
        <taxon>Tracheophyta</taxon>
        <taxon>Spermatophyta</taxon>
        <taxon>Magnoliopsida</taxon>
        <taxon>eudicotyledons</taxon>
        <taxon>Gunneridae</taxon>
        <taxon>Pentapetalae</taxon>
        <taxon>rosids</taxon>
        <taxon>fabids</taxon>
        <taxon>Rosales</taxon>
        <taxon>Moraceae</taxon>
        <taxon>Ficeae</taxon>
        <taxon>Ficus</taxon>
    </lineage>
</organism>
<protein>
    <recommendedName>
        <fullName evidence="2">DUF8039 domain-containing protein</fullName>
    </recommendedName>
</protein>
<feature type="compositionally biased region" description="Low complexity" evidence="1">
    <location>
        <begin position="325"/>
        <end position="337"/>
    </location>
</feature>
<gene>
    <name evidence="3" type="ORF">TIFTF001_027816</name>
</gene>
<evidence type="ECO:0000259" key="2">
    <source>
        <dbReference type="Pfam" id="PF26133"/>
    </source>
</evidence>
<comment type="caution">
    <text evidence="3">The sequence shown here is derived from an EMBL/GenBank/DDBJ whole genome shotgun (WGS) entry which is preliminary data.</text>
</comment>
<feature type="compositionally biased region" description="Basic residues" evidence="1">
    <location>
        <begin position="312"/>
        <end position="323"/>
    </location>
</feature>
<name>A0AA88DP45_FICCA</name>
<reference evidence="3" key="1">
    <citation type="submission" date="2023-07" db="EMBL/GenBank/DDBJ databases">
        <title>draft genome sequence of fig (Ficus carica).</title>
        <authorList>
            <person name="Takahashi T."/>
            <person name="Nishimura K."/>
        </authorList>
    </citation>
    <scope>NUCLEOTIDE SEQUENCE</scope>
</reference>
<feature type="compositionally biased region" description="Basic and acidic residues" evidence="1">
    <location>
        <begin position="302"/>
        <end position="311"/>
    </location>
</feature>
<dbReference type="PANTHER" id="PTHR33018:SF34">
    <property type="entry name" value="OS02G0472350 PROTEIN"/>
    <property type="match status" value="1"/>
</dbReference>
<dbReference type="Pfam" id="PF26133">
    <property type="entry name" value="DUF8039"/>
    <property type="match status" value="1"/>
</dbReference>
<dbReference type="Proteomes" id="UP001187192">
    <property type="component" value="Unassembled WGS sequence"/>
</dbReference>
<dbReference type="EMBL" id="BTGU01000080">
    <property type="protein sequence ID" value="GMN58720.1"/>
    <property type="molecule type" value="Genomic_DNA"/>
</dbReference>
<feature type="domain" description="DUF8039" evidence="2">
    <location>
        <begin position="203"/>
        <end position="288"/>
    </location>
</feature>
<keyword evidence="4" id="KW-1185">Reference proteome</keyword>
<evidence type="ECO:0000256" key="1">
    <source>
        <dbReference type="SAM" id="MobiDB-lite"/>
    </source>
</evidence>
<dbReference type="PANTHER" id="PTHR33018">
    <property type="entry name" value="OS10G0338966 PROTEIN-RELATED"/>
    <property type="match status" value="1"/>
</dbReference>
<proteinExistence type="predicted"/>
<dbReference type="InterPro" id="IPR058352">
    <property type="entry name" value="DUF8039"/>
</dbReference>